<dbReference type="InterPro" id="IPR042451">
    <property type="entry name" value="ZPR1_A/B_dom"/>
</dbReference>
<comment type="similarity">
    <text evidence="1">Belongs to the ZPR1 family.</text>
</comment>
<feature type="domain" description="Zinc finger ZPR1-type" evidence="5">
    <location>
        <begin position="162"/>
        <end position="328"/>
    </location>
</feature>
<dbReference type="PANTHER" id="PTHR10876">
    <property type="entry name" value="ZINC FINGER PROTEIN ZPR1"/>
    <property type="match status" value="1"/>
</dbReference>
<organism evidence="6">
    <name type="scientific">Medioppia subpectinata</name>
    <dbReference type="NCBI Taxonomy" id="1979941"/>
    <lineage>
        <taxon>Eukaryota</taxon>
        <taxon>Metazoa</taxon>
        <taxon>Ecdysozoa</taxon>
        <taxon>Arthropoda</taxon>
        <taxon>Chelicerata</taxon>
        <taxon>Arachnida</taxon>
        <taxon>Acari</taxon>
        <taxon>Acariformes</taxon>
        <taxon>Sarcoptiformes</taxon>
        <taxon>Oribatida</taxon>
        <taxon>Brachypylina</taxon>
        <taxon>Oppioidea</taxon>
        <taxon>Oppiidae</taxon>
        <taxon>Medioppia</taxon>
    </lineage>
</organism>
<feature type="domain" description="Zinc finger ZPR1-type" evidence="5">
    <location>
        <begin position="1"/>
        <end position="103"/>
    </location>
</feature>
<keyword evidence="7" id="KW-1185">Reference proteome</keyword>
<accession>A0A7R9L2X5</accession>
<evidence type="ECO:0000259" key="5">
    <source>
        <dbReference type="SMART" id="SM00709"/>
    </source>
</evidence>
<dbReference type="InterPro" id="IPR004457">
    <property type="entry name" value="Znf_ZPR1"/>
</dbReference>
<evidence type="ECO:0000313" key="6">
    <source>
        <dbReference type="EMBL" id="CAD7634152.1"/>
    </source>
</evidence>
<dbReference type="Pfam" id="PF22794">
    <property type="entry name" value="jr-ZPR1"/>
    <property type="match status" value="2"/>
</dbReference>
<dbReference type="GO" id="GO:0005634">
    <property type="term" value="C:nucleus"/>
    <property type="evidence" value="ECO:0007669"/>
    <property type="project" value="TreeGrafter"/>
</dbReference>
<dbReference type="Gene3D" id="2.20.25.420">
    <property type="entry name" value="ZPR1, zinc finger domain"/>
    <property type="match status" value="1"/>
</dbReference>
<dbReference type="InterPro" id="IPR056180">
    <property type="entry name" value="ZPR1_jr_dom"/>
</dbReference>
<sequence>MTVDLSRRVVKTEWAAIEIPELEFEITKQTGLITTVEGILERAIDGLKHTIKSFTDEDLLLSENVSSRQKLCDFVLKLTHLKEGNESFTFILSDISGNSYVESLCAPPAVDPQVDSTRFIRTIDEDKLLGIYEFGVDNDRTATEETQAVANKLQDEVLRFPTNCPNCSAPAFTNMKVQRMYSVLAITVYCIPHFKEVVIMATNCDACGHKTNEVKSGSGIEDKGICITLKVADESDLERDVVISDTCSLAIPELDIHMSGTGSGRYTTVEGIASTIIDDLKRHNPFVFGDSAKEDVRQRMSDLAAKLESLVGRTLVLNDPCGNSYVSGDGLDVERYERSYDQNEELGLNDIKTENYS</sequence>
<keyword evidence="3" id="KW-0863">Zinc-finger</keyword>
<dbReference type="AlphaFoldDB" id="A0A7R9L2X5"/>
<evidence type="ECO:0000256" key="1">
    <source>
        <dbReference type="ARBA" id="ARBA00008354"/>
    </source>
</evidence>
<evidence type="ECO:0000256" key="4">
    <source>
        <dbReference type="ARBA" id="ARBA00022833"/>
    </source>
</evidence>
<evidence type="ECO:0000313" key="7">
    <source>
        <dbReference type="Proteomes" id="UP000759131"/>
    </source>
</evidence>
<reference evidence="6" key="1">
    <citation type="submission" date="2020-11" db="EMBL/GenBank/DDBJ databases">
        <authorList>
            <person name="Tran Van P."/>
        </authorList>
    </citation>
    <scope>NUCLEOTIDE SEQUENCE</scope>
</reference>
<keyword evidence="4" id="KW-0862">Zinc</keyword>
<dbReference type="NCBIfam" id="TIGR00310">
    <property type="entry name" value="ZPR1_znf"/>
    <property type="match status" value="1"/>
</dbReference>
<dbReference type="Gene3D" id="2.60.120.1040">
    <property type="entry name" value="ZPR1, A/B domain"/>
    <property type="match status" value="2"/>
</dbReference>
<evidence type="ECO:0000256" key="3">
    <source>
        <dbReference type="ARBA" id="ARBA00022771"/>
    </source>
</evidence>
<dbReference type="PANTHER" id="PTHR10876:SF0">
    <property type="entry name" value="ZINC FINGER PROTEIN ZPR1"/>
    <property type="match status" value="1"/>
</dbReference>
<dbReference type="OrthoDB" id="308464at2759"/>
<dbReference type="Pfam" id="PF03367">
    <property type="entry name" value="Zn_ribbon_ZPR1"/>
    <property type="match status" value="1"/>
</dbReference>
<gene>
    <name evidence="6" type="ORF">OSB1V03_LOCUS14548</name>
</gene>
<dbReference type="InterPro" id="IPR040141">
    <property type="entry name" value="ZPR1"/>
</dbReference>
<name>A0A7R9L2X5_9ACAR</name>
<evidence type="ECO:0000256" key="2">
    <source>
        <dbReference type="ARBA" id="ARBA00022723"/>
    </source>
</evidence>
<dbReference type="GO" id="GO:0008270">
    <property type="term" value="F:zinc ion binding"/>
    <property type="evidence" value="ECO:0007669"/>
    <property type="project" value="UniProtKB-KW"/>
</dbReference>
<dbReference type="EMBL" id="OC868647">
    <property type="protein sequence ID" value="CAD7634152.1"/>
    <property type="molecule type" value="Genomic_DNA"/>
</dbReference>
<proteinExistence type="inferred from homology"/>
<dbReference type="SMART" id="SM00709">
    <property type="entry name" value="Zpr1"/>
    <property type="match status" value="2"/>
</dbReference>
<dbReference type="Proteomes" id="UP000759131">
    <property type="component" value="Unassembled WGS sequence"/>
</dbReference>
<dbReference type="EMBL" id="CAJPIZ010014072">
    <property type="protein sequence ID" value="CAG2114582.1"/>
    <property type="molecule type" value="Genomic_DNA"/>
</dbReference>
<dbReference type="InterPro" id="IPR042452">
    <property type="entry name" value="ZPR1_Znf1/2"/>
</dbReference>
<keyword evidence="2" id="KW-0479">Metal-binding</keyword>
<protein>
    <recommendedName>
        <fullName evidence="5">Zinc finger ZPR1-type domain-containing protein</fullName>
    </recommendedName>
</protein>